<dbReference type="GO" id="GO:0016491">
    <property type="term" value="F:oxidoreductase activity"/>
    <property type="evidence" value="ECO:0007669"/>
    <property type="project" value="UniProtKB-KW"/>
</dbReference>
<dbReference type="InterPro" id="IPR036291">
    <property type="entry name" value="NAD(P)-bd_dom_sf"/>
</dbReference>
<gene>
    <name evidence="2" type="ORF">DFH07DRAFT_967837</name>
</gene>
<dbReference type="EMBL" id="JARJLG010000165">
    <property type="protein sequence ID" value="KAJ7733866.1"/>
    <property type="molecule type" value="Genomic_DNA"/>
</dbReference>
<protein>
    <submittedName>
        <fullName evidence="2">Uncharacterized protein</fullName>
    </submittedName>
</protein>
<evidence type="ECO:0000256" key="1">
    <source>
        <dbReference type="ARBA" id="ARBA00023002"/>
    </source>
</evidence>
<dbReference type="PANTHER" id="PTHR47534:SF3">
    <property type="entry name" value="ALCOHOL DEHYDROGENASE-LIKE C-TERMINAL DOMAIN-CONTAINING PROTEIN"/>
    <property type="match status" value="1"/>
</dbReference>
<sequence>MPSLAAAEGANARYASAYLPVAVFAGGKAGIGQAMAEAIAHYTKGHVHIIIIGQNDAAAARIFAGLTTPAFKHEFVKCDASSMKNVRETNLYLSSRPQLIWGGTRALWLSWVQSSGCPSSSSINNAEARGKAYKCLEGVTASTAAIRAMANSAAYNDAMVIWFAATHPKRAFMHIHPGMGTVNVFLVVPQDECAQYVLYALLAPTHAHGVFLYDRHGDLLDNAVEEISSEKRKGFVNGVKVKGYGGTDATVRIVCKFTEDITRAK</sequence>
<dbReference type="Proteomes" id="UP001215280">
    <property type="component" value="Unassembled WGS sequence"/>
</dbReference>
<accession>A0AAD7I4N3</accession>
<comment type="caution">
    <text evidence="2">The sequence shown here is derived from an EMBL/GenBank/DDBJ whole genome shotgun (WGS) entry which is preliminary data.</text>
</comment>
<dbReference type="InterPro" id="IPR052228">
    <property type="entry name" value="Sec_Metab_Biosynth_Oxidored"/>
</dbReference>
<reference evidence="2" key="1">
    <citation type="submission" date="2023-03" db="EMBL/GenBank/DDBJ databases">
        <title>Massive genome expansion in bonnet fungi (Mycena s.s.) driven by repeated elements and novel gene families across ecological guilds.</title>
        <authorList>
            <consortium name="Lawrence Berkeley National Laboratory"/>
            <person name="Harder C.B."/>
            <person name="Miyauchi S."/>
            <person name="Viragh M."/>
            <person name="Kuo A."/>
            <person name="Thoen E."/>
            <person name="Andreopoulos B."/>
            <person name="Lu D."/>
            <person name="Skrede I."/>
            <person name="Drula E."/>
            <person name="Henrissat B."/>
            <person name="Morin E."/>
            <person name="Kohler A."/>
            <person name="Barry K."/>
            <person name="LaButti K."/>
            <person name="Morin E."/>
            <person name="Salamov A."/>
            <person name="Lipzen A."/>
            <person name="Mereny Z."/>
            <person name="Hegedus B."/>
            <person name="Baldrian P."/>
            <person name="Stursova M."/>
            <person name="Weitz H."/>
            <person name="Taylor A."/>
            <person name="Grigoriev I.V."/>
            <person name="Nagy L.G."/>
            <person name="Martin F."/>
            <person name="Kauserud H."/>
        </authorList>
    </citation>
    <scope>NUCLEOTIDE SEQUENCE</scope>
    <source>
        <strain evidence="2">CBHHK188m</strain>
    </source>
</reference>
<keyword evidence="1" id="KW-0560">Oxidoreductase</keyword>
<dbReference type="Gene3D" id="3.40.50.720">
    <property type="entry name" value="NAD(P)-binding Rossmann-like Domain"/>
    <property type="match status" value="1"/>
</dbReference>
<name>A0AAD7I4N3_9AGAR</name>
<dbReference type="SUPFAM" id="SSF51735">
    <property type="entry name" value="NAD(P)-binding Rossmann-fold domains"/>
    <property type="match status" value="1"/>
</dbReference>
<organism evidence="2 3">
    <name type="scientific">Mycena maculata</name>
    <dbReference type="NCBI Taxonomy" id="230809"/>
    <lineage>
        <taxon>Eukaryota</taxon>
        <taxon>Fungi</taxon>
        <taxon>Dikarya</taxon>
        <taxon>Basidiomycota</taxon>
        <taxon>Agaricomycotina</taxon>
        <taxon>Agaricomycetes</taxon>
        <taxon>Agaricomycetidae</taxon>
        <taxon>Agaricales</taxon>
        <taxon>Marasmiineae</taxon>
        <taxon>Mycenaceae</taxon>
        <taxon>Mycena</taxon>
    </lineage>
</organism>
<dbReference type="PANTHER" id="PTHR47534">
    <property type="entry name" value="YALI0E05731P"/>
    <property type="match status" value="1"/>
</dbReference>
<keyword evidence="3" id="KW-1185">Reference proteome</keyword>
<dbReference type="AlphaFoldDB" id="A0AAD7I4N3"/>
<proteinExistence type="predicted"/>
<evidence type="ECO:0000313" key="2">
    <source>
        <dbReference type="EMBL" id="KAJ7733866.1"/>
    </source>
</evidence>
<evidence type="ECO:0000313" key="3">
    <source>
        <dbReference type="Proteomes" id="UP001215280"/>
    </source>
</evidence>